<dbReference type="Gene3D" id="1.20.5.110">
    <property type="match status" value="1"/>
</dbReference>
<organism evidence="3">
    <name type="scientific">Podoviridae sp. ctXBg1</name>
    <dbReference type="NCBI Taxonomy" id="2827739"/>
    <lineage>
        <taxon>Viruses</taxon>
        <taxon>Duplodnaviria</taxon>
        <taxon>Heunggongvirae</taxon>
        <taxon>Uroviricota</taxon>
        <taxon>Caudoviricetes</taxon>
    </lineage>
</organism>
<reference evidence="3" key="1">
    <citation type="journal article" date="2021" name="Proc. Natl. Acad. Sci. U.S.A.">
        <title>A Catalog of Tens of Thousands of Viruses from Human Metagenomes Reveals Hidden Associations with Chronic Diseases.</title>
        <authorList>
            <person name="Tisza M.J."/>
            <person name="Buck C.B."/>
        </authorList>
    </citation>
    <scope>NUCLEOTIDE SEQUENCE</scope>
    <source>
        <strain evidence="3">CtXBg1</strain>
    </source>
</reference>
<evidence type="ECO:0000313" key="3">
    <source>
        <dbReference type="EMBL" id="DAF53417.1"/>
    </source>
</evidence>
<keyword evidence="2" id="KW-0472">Membrane</keyword>
<feature type="transmembrane region" description="Helical" evidence="2">
    <location>
        <begin position="62"/>
        <end position="84"/>
    </location>
</feature>
<proteinExistence type="predicted"/>
<keyword evidence="2" id="KW-1133">Transmembrane helix</keyword>
<name>A0A8S5SQZ2_9CAUD</name>
<protein>
    <submittedName>
        <fullName evidence="3">Hemolysin</fullName>
    </submittedName>
</protein>
<feature type="coiled-coil region" evidence="1">
    <location>
        <begin position="25"/>
        <end position="59"/>
    </location>
</feature>
<dbReference type="EMBL" id="BK032653">
    <property type="protein sequence ID" value="DAF53417.1"/>
    <property type="molecule type" value="Genomic_DNA"/>
</dbReference>
<keyword evidence="1" id="KW-0175">Coiled coil</keyword>
<evidence type="ECO:0000256" key="1">
    <source>
        <dbReference type="SAM" id="Coils"/>
    </source>
</evidence>
<evidence type="ECO:0000256" key="2">
    <source>
        <dbReference type="SAM" id="Phobius"/>
    </source>
</evidence>
<sequence length="89" mass="10192">MFGNEKLLWEKLDKIDDKLSGPTGLSVINARLDGLEKRLDKIENCLDSVEEKLENKLATSTFHWFFGILITALIATFSTIGWWMPLLHN</sequence>
<keyword evidence="2" id="KW-0812">Transmembrane</keyword>
<accession>A0A8S5SQZ2</accession>